<organism evidence="2 3">
    <name type="scientific">Rubroshorea leprosula</name>
    <dbReference type="NCBI Taxonomy" id="152421"/>
    <lineage>
        <taxon>Eukaryota</taxon>
        <taxon>Viridiplantae</taxon>
        <taxon>Streptophyta</taxon>
        <taxon>Embryophyta</taxon>
        <taxon>Tracheophyta</taxon>
        <taxon>Spermatophyta</taxon>
        <taxon>Magnoliopsida</taxon>
        <taxon>eudicotyledons</taxon>
        <taxon>Gunneridae</taxon>
        <taxon>Pentapetalae</taxon>
        <taxon>rosids</taxon>
        <taxon>malvids</taxon>
        <taxon>Malvales</taxon>
        <taxon>Dipterocarpaceae</taxon>
        <taxon>Rubroshorea</taxon>
    </lineage>
</organism>
<dbReference type="Proteomes" id="UP001054252">
    <property type="component" value="Unassembled WGS sequence"/>
</dbReference>
<evidence type="ECO:0000313" key="2">
    <source>
        <dbReference type="EMBL" id="GKV42415.1"/>
    </source>
</evidence>
<accession>A0AAV5LY68</accession>
<keyword evidence="3" id="KW-1185">Reference proteome</keyword>
<comment type="caution">
    <text evidence="2">The sequence shown here is derived from an EMBL/GenBank/DDBJ whole genome shotgun (WGS) entry which is preliminary data.</text>
</comment>
<reference evidence="2 3" key="1">
    <citation type="journal article" date="2021" name="Commun. Biol.">
        <title>The genome of Shorea leprosula (Dipterocarpaceae) highlights the ecological relevance of drought in aseasonal tropical rainforests.</title>
        <authorList>
            <person name="Ng K.K.S."/>
            <person name="Kobayashi M.J."/>
            <person name="Fawcett J.A."/>
            <person name="Hatakeyama M."/>
            <person name="Paape T."/>
            <person name="Ng C.H."/>
            <person name="Ang C.C."/>
            <person name="Tnah L.H."/>
            <person name="Lee C.T."/>
            <person name="Nishiyama T."/>
            <person name="Sese J."/>
            <person name="O'Brien M.J."/>
            <person name="Copetti D."/>
            <person name="Mohd Noor M.I."/>
            <person name="Ong R.C."/>
            <person name="Putra M."/>
            <person name="Sireger I.Z."/>
            <person name="Indrioko S."/>
            <person name="Kosugi Y."/>
            <person name="Izuno A."/>
            <person name="Isagi Y."/>
            <person name="Lee S.L."/>
            <person name="Shimizu K.K."/>
        </authorList>
    </citation>
    <scope>NUCLEOTIDE SEQUENCE [LARGE SCALE GENOMIC DNA]</scope>
    <source>
        <strain evidence="2">214</strain>
    </source>
</reference>
<gene>
    <name evidence="2" type="ORF">SLEP1_g49823</name>
</gene>
<dbReference type="EMBL" id="BPVZ01000158">
    <property type="protein sequence ID" value="GKV42415.1"/>
    <property type="molecule type" value="Genomic_DNA"/>
</dbReference>
<protein>
    <submittedName>
        <fullName evidence="2">Uncharacterized protein</fullName>
    </submittedName>
</protein>
<sequence length="98" mass="10227">MGTKDEIPNLTISFLKQSPSSKRKKKLSSSPPSTPHSSKQKSPFLLLEEAQQGAAPGAARHSLGCSRAQPQVHQGAGSGAASEGAQQGLIAFDGCWLK</sequence>
<feature type="compositionally biased region" description="Low complexity" evidence="1">
    <location>
        <begin position="28"/>
        <end position="59"/>
    </location>
</feature>
<evidence type="ECO:0000313" key="3">
    <source>
        <dbReference type="Proteomes" id="UP001054252"/>
    </source>
</evidence>
<proteinExistence type="predicted"/>
<dbReference type="AlphaFoldDB" id="A0AAV5LY68"/>
<name>A0AAV5LY68_9ROSI</name>
<evidence type="ECO:0000256" key="1">
    <source>
        <dbReference type="SAM" id="MobiDB-lite"/>
    </source>
</evidence>
<feature type="region of interest" description="Disordered" evidence="1">
    <location>
        <begin position="1"/>
        <end position="83"/>
    </location>
</feature>